<organism evidence="1 2">
    <name type="scientific">Christiangramia flava JLT2011</name>
    <dbReference type="NCBI Taxonomy" id="1229726"/>
    <lineage>
        <taxon>Bacteria</taxon>
        <taxon>Pseudomonadati</taxon>
        <taxon>Bacteroidota</taxon>
        <taxon>Flavobacteriia</taxon>
        <taxon>Flavobacteriales</taxon>
        <taxon>Flavobacteriaceae</taxon>
        <taxon>Christiangramia</taxon>
    </lineage>
</organism>
<keyword evidence="1" id="KW-0378">Hydrolase</keyword>
<evidence type="ECO:0000313" key="2">
    <source>
        <dbReference type="Proteomes" id="UP000186230"/>
    </source>
</evidence>
<accession>A0A1L7I130</accession>
<protein>
    <submittedName>
        <fullName evidence="1">Aminopeptidase N</fullName>
    </submittedName>
</protein>
<name>A0A1L7I130_9FLAO</name>
<dbReference type="RefSeq" id="WP_236995851.1">
    <property type="nucleotide sequence ID" value="NZ_AMRU01000025.1"/>
</dbReference>
<dbReference type="AlphaFoldDB" id="A0A1L7I130"/>
<reference evidence="1 2" key="1">
    <citation type="submission" date="2016-07" db="EMBL/GenBank/DDBJ databases">
        <title>Multi-omics approach to identify versatile polysaccharide utilization systems of a marine flavobacterium Gramella flava.</title>
        <authorList>
            <person name="Tang K."/>
        </authorList>
    </citation>
    <scope>NUCLEOTIDE SEQUENCE [LARGE SCALE GENOMIC DNA]</scope>
    <source>
        <strain evidence="1 2">JLT2011</strain>
    </source>
</reference>
<dbReference type="EMBL" id="CP016359">
    <property type="protein sequence ID" value="APU66855.1"/>
    <property type="molecule type" value="Genomic_DNA"/>
</dbReference>
<keyword evidence="1" id="KW-0645">Protease</keyword>
<evidence type="ECO:0000313" key="1">
    <source>
        <dbReference type="EMBL" id="APU66855.1"/>
    </source>
</evidence>
<dbReference type="Proteomes" id="UP000186230">
    <property type="component" value="Chromosome"/>
</dbReference>
<dbReference type="InterPro" id="IPR027268">
    <property type="entry name" value="Peptidase_M4/M1_CTD_sf"/>
</dbReference>
<proteinExistence type="predicted"/>
<sequence length="914" mass="107999">MEIDARLVDSTRSLEISQHIRFINTEKRELVSIYLNDWNNAFSSKNSALARRFAEDYKRRFHFAKDHERGHTYIHEVTDSQGDSLNWDRPGDIVDLLRINLEQPLQPGDSIDLNFHYTVRVPEDNFTRFGMDRDHNYKLRYWYLVPAPLDNGWKLYSHQDLGLQYVQPYNIRIKLDIPTEFYAASSLNLDRTKTQKGCKTLSFSGSERLESKMYITKTYIFESLAINDKQIITNIEDEDIEFNMKKAVLTKALNFLEENLGTYPHKDIFITQEDYLNNPVYGLNQLPSFIRPFPDGFQYDIKIFKTLTENYLTNTILVNPRTEKWVIDAMMYTLMMDYVDRYYPNMKLLGNLSKIIGLRWFHAADLEFNDQYQFLYMNMARMNLDQPLTTSQDSLVKFNKNIANAYKAGVGMKYLQAYLEDESVQQSIKEFYEANMLRKVSARDFENTLKNNSEKDISWFFQEYVGTNKKIDFKLTDIRKTDDSVQAVIRDLRNTHMPVSLYGIKDGDIVFKKWVEDPASNDTVVVPREGIDRLALNYEQEIPEFNQRNNYRGVTKLFNKPIQFRLLQDIEDPRYNQIFFMPEFEYNLYDGIAIGPKVYNKTVLSKTFNFSFSPKYGFNSQTIVGSGGLSNTHQFDNQKLYAIRYGISGNRFSYGYNLFYKKITPYLLFAFRNPYLRSNEGQRLLIRNVKVQRDENPEFPLEQPNYNVFNVNYAYSNPNFIKYLTASIDWQLSDKFSKISATAEYRKLFTNNRQVNLRFFTGTFLYNDKRNNDYFSFALDRPTDYLFDYNYYGRSQGSGLFSQQIIMAEGGFKSQLQPEYANEWLMSMNASTNIWNWIYAYGDIGMVKNRGENGKFLYDSGIRVSLVQDYFELFFPVYSNLGWELDDPNYDQKIRFIVSLDINTLIRLFTRRWY</sequence>
<dbReference type="KEGG" id="gfl:GRFL_0131"/>
<keyword evidence="2" id="KW-1185">Reference proteome</keyword>
<gene>
    <name evidence="1" type="ORF">GRFL_0131</name>
</gene>
<dbReference type="Gene3D" id="1.10.390.10">
    <property type="entry name" value="Neutral Protease Domain 2"/>
    <property type="match status" value="1"/>
</dbReference>
<keyword evidence="1" id="KW-0031">Aminopeptidase</keyword>
<dbReference type="GO" id="GO:0004177">
    <property type="term" value="F:aminopeptidase activity"/>
    <property type="evidence" value="ECO:0007669"/>
    <property type="project" value="UniProtKB-KW"/>
</dbReference>
<dbReference type="STRING" id="1229726.GRFL_0131"/>